<evidence type="ECO:0000256" key="1">
    <source>
        <dbReference type="ARBA" id="ARBA00004477"/>
    </source>
</evidence>
<dbReference type="HAMAP" id="MF_03231">
    <property type="entry name" value="SCS3"/>
    <property type="match status" value="1"/>
</dbReference>
<dbReference type="InterPro" id="IPR019388">
    <property type="entry name" value="FIT"/>
</dbReference>
<feature type="transmembrane region" description="Helical" evidence="10">
    <location>
        <begin position="73"/>
        <end position="92"/>
    </location>
</feature>
<feature type="active site" evidence="8">
    <location>
        <position position="321"/>
    </location>
</feature>
<dbReference type="KEGG" id="mbe:MBM_08360"/>
<comment type="function">
    <text evidence="8">Fatty acyl-coenzyme A (CoA) diphosphatase that hydrolyzes fatty acyl-CoA to yield acyl-4'-phosphopantetheine and adenosine 3',5'-bisphosphate. Preferentially hydrolyzes unsaturated long-chain acyl-CoA substrates in the endoplasmic reticulum (ER) lumen. This catalytic activity is required for maintaining ER structure and for lipid droplets (LDs) biogenesis, which are lipid storage organelles involved in maintaining lipid and energy homeostasis. May directly bind to diacylglycerol (DAGs) and triacylglycerol, which is also important for LD biogenesis. May support directional budding of nacent LDs from the ER into the cytosol by reducing DAG levels at sites of LD formation. May play a role in the regulation of cell morphology and cytoskeletal organization. Involved in phospholipid biosynthesis.</text>
</comment>
<reference evidence="11 12" key="1">
    <citation type="journal article" date="2012" name="BMC Genomics">
        <title>Sequencing the genome of Marssonina brunnea reveals fungus-poplar co-evolution.</title>
        <authorList>
            <person name="Zhu S."/>
            <person name="Cao Y.-Z."/>
            <person name="Jiang C."/>
            <person name="Tan B.-Y."/>
            <person name="Wang Z."/>
            <person name="Feng S."/>
            <person name="Zhang L."/>
            <person name="Su X.-H."/>
            <person name="Brejova B."/>
            <person name="Vinar T."/>
            <person name="Xu M."/>
            <person name="Wang M.-X."/>
            <person name="Zhang S.-G."/>
            <person name="Huang M.-R."/>
            <person name="Wu R."/>
            <person name="Zhou Y."/>
        </authorList>
    </citation>
    <scope>NUCLEOTIDE SEQUENCE [LARGE SCALE GENOMIC DNA]</scope>
    <source>
        <strain evidence="11 12">MB_m1</strain>
    </source>
</reference>
<dbReference type="AlphaFoldDB" id="K1WMV9"/>
<sequence length="359" mass="39234">MDSPSATPRRSQRIQNISSSPSMKEPETQTQTQTQTQTLSPSPSPRTRTAGSPSPSTRMTARRSPFRPTSLEMILLSVYPATLVIGSLFALLDPAARAAPYNAATQSHFANSAPSYFAKKSNIFNVFFVKQGWAWVTVSYLFFLFTHPSTGPASLTLTPKRLRGIFRYAIVTGWWIFVTQWFFGPAIIDRGFMLTGGQCELVAQADVGDIEMDNTRQLVTGVACKAVGGEWKGGHDISGHVFLLVLGSMFLFEEVFHVVLKSRGAKEERTIAMNDGAVKSAEVEAQPGDAGPDPWTLGAKIILGIGCLCLYMLLMTAAYFHTWFEKFTGLVVAMSGIFVVYFLPRAVPAMRSVIGIPGV</sequence>
<evidence type="ECO:0000256" key="5">
    <source>
        <dbReference type="ARBA" id="ARBA00022989"/>
    </source>
</evidence>
<dbReference type="Proteomes" id="UP000006753">
    <property type="component" value="Unassembled WGS sequence"/>
</dbReference>
<evidence type="ECO:0000256" key="4">
    <source>
        <dbReference type="ARBA" id="ARBA00022824"/>
    </source>
</evidence>
<comment type="catalytic activity">
    <reaction evidence="8">
        <text>an acyl-CoA + H2O = an acyl-4'-phosphopantetheine + adenosine 3',5'-bisphosphate + 2 H(+)</text>
        <dbReference type="Rhea" id="RHEA:50044"/>
        <dbReference type="ChEBI" id="CHEBI:15377"/>
        <dbReference type="ChEBI" id="CHEBI:15378"/>
        <dbReference type="ChEBI" id="CHEBI:58342"/>
        <dbReference type="ChEBI" id="CHEBI:58343"/>
        <dbReference type="ChEBI" id="CHEBI:132023"/>
    </reaction>
</comment>
<feature type="region of interest" description="Disordered" evidence="9">
    <location>
        <begin position="1"/>
        <end position="64"/>
    </location>
</feature>
<dbReference type="GO" id="GO:0005789">
    <property type="term" value="C:endoplasmic reticulum membrane"/>
    <property type="evidence" value="ECO:0007669"/>
    <property type="project" value="UniProtKB-SubCell"/>
</dbReference>
<gene>
    <name evidence="8" type="primary">SCS3</name>
    <name evidence="8" type="synonym">FIT2B</name>
    <name evidence="11" type="ORF">MBM_08360</name>
</gene>
<evidence type="ECO:0000256" key="6">
    <source>
        <dbReference type="ARBA" id="ARBA00023098"/>
    </source>
</evidence>
<keyword evidence="6" id="KW-0443">Lipid metabolism</keyword>
<keyword evidence="5 8" id="KW-1133">Transmembrane helix</keyword>
<dbReference type="GO" id="GO:0140042">
    <property type="term" value="P:lipid droplet formation"/>
    <property type="evidence" value="ECO:0007669"/>
    <property type="project" value="UniProtKB-UniRule"/>
</dbReference>
<proteinExistence type="inferred from homology"/>
<dbReference type="GO" id="GO:0008654">
    <property type="term" value="P:phospholipid biosynthetic process"/>
    <property type="evidence" value="ECO:0007669"/>
    <property type="project" value="UniProtKB-KW"/>
</dbReference>
<comment type="catalytic activity">
    <reaction evidence="8">
        <text>(5Z,8Z,11Z,14Z)-eicosatetraenoyl-CoA + H2O = S-(5Z,8Z,11Z,14Z-eicosatetraenoyl)-4'-phosphopantetheine + adenosine 3',5'-bisphosphate + 2 H(+)</text>
        <dbReference type="Rhea" id="RHEA:65568"/>
        <dbReference type="ChEBI" id="CHEBI:15377"/>
        <dbReference type="ChEBI" id="CHEBI:15378"/>
        <dbReference type="ChEBI" id="CHEBI:57368"/>
        <dbReference type="ChEBI" id="CHEBI:58343"/>
        <dbReference type="ChEBI" id="CHEBI:156554"/>
    </reaction>
</comment>
<dbReference type="InterPro" id="IPR046400">
    <property type="entry name" value="SCS3"/>
</dbReference>
<feature type="transmembrane region" description="Helical" evidence="10">
    <location>
        <begin position="301"/>
        <end position="321"/>
    </location>
</feature>
<dbReference type="EMBL" id="JH921449">
    <property type="protein sequence ID" value="EKD13642.1"/>
    <property type="molecule type" value="Genomic_DNA"/>
</dbReference>
<protein>
    <recommendedName>
        <fullName evidence="8">Acyl-coenzyme A diphosphatase SCS3</fullName>
        <ecNumber evidence="8">3.6.1.-</ecNumber>
    </recommendedName>
    <alternativeName>
        <fullName evidence="8">FIT family protein SCS3</fullName>
    </alternativeName>
</protein>
<evidence type="ECO:0000313" key="12">
    <source>
        <dbReference type="Proteomes" id="UP000006753"/>
    </source>
</evidence>
<keyword evidence="3 8" id="KW-0378">Hydrolase</keyword>
<evidence type="ECO:0000256" key="7">
    <source>
        <dbReference type="ARBA" id="ARBA00023136"/>
    </source>
</evidence>
<keyword evidence="8" id="KW-0594">Phospholipid biosynthesis</keyword>
<evidence type="ECO:0000256" key="2">
    <source>
        <dbReference type="ARBA" id="ARBA00022692"/>
    </source>
</evidence>
<keyword evidence="8" id="KW-0444">Lipid biosynthesis</keyword>
<dbReference type="OMA" id="FTSWFFG"/>
<keyword evidence="2 8" id="KW-0812">Transmembrane</keyword>
<evidence type="ECO:0000256" key="10">
    <source>
        <dbReference type="SAM" id="Phobius"/>
    </source>
</evidence>
<feature type="compositionally biased region" description="Low complexity" evidence="9">
    <location>
        <begin position="13"/>
        <end position="58"/>
    </location>
</feature>
<evidence type="ECO:0000256" key="8">
    <source>
        <dbReference type="HAMAP-Rule" id="MF_03231"/>
    </source>
</evidence>
<evidence type="ECO:0000313" key="11">
    <source>
        <dbReference type="EMBL" id="EKD13642.1"/>
    </source>
</evidence>
<keyword evidence="4 8" id="KW-0256">Endoplasmic reticulum</keyword>
<keyword evidence="7 8" id="KW-0472">Membrane</keyword>
<comment type="catalytic activity">
    <reaction evidence="8">
        <text>(9Z)-octadecenoyl-CoA + H2O = S-(9Z-octadecenoyl)-4'-phosphopantetheine + adenosine 3',5'-bisphosphate + 2 H(+)</text>
        <dbReference type="Rhea" id="RHEA:65564"/>
        <dbReference type="ChEBI" id="CHEBI:15377"/>
        <dbReference type="ChEBI" id="CHEBI:15378"/>
        <dbReference type="ChEBI" id="CHEBI:57387"/>
        <dbReference type="ChEBI" id="CHEBI:58343"/>
        <dbReference type="ChEBI" id="CHEBI:156553"/>
    </reaction>
</comment>
<comment type="subcellular location">
    <subcellularLocation>
        <location evidence="1 8">Endoplasmic reticulum membrane</location>
        <topology evidence="1 8">Multi-pass membrane protein</topology>
    </subcellularLocation>
</comment>
<dbReference type="PANTHER" id="PTHR23129">
    <property type="entry name" value="ACYL-COENZYME A DIPHOSPHATASE FITM2"/>
    <property type="match status" value="1"/>
</dbReference>
<accession>K1WMV9</accession>
<dbReference type="Pfam" id="PF10261">
    <property type="entry name" value="FIT"/>
    <property type="match status" value="1"/>
</dbReference>
<evidence type="ECO:0000256" key="3">
    <source>
        <dbReference type="ARBA" id="ARBA00022801"/>
    </source>
</evidence>
<dbReference type="GeneID" id="18764295"/>
<dbReference type="OrthoDB" id="5579088at2759"/>
<dbReference type="InParanoid" id="K1WMV9"/>
<comment type="catalytic activity">
    <reaction evidence="8">
        <text>hexadecanoyl-CoA + H2O = S-hexadecanoyl-4'-phosphopantetheine + adenosine 3',5'-bisphosphate + 2 H(+)</text>
        <dbReference type="Rhea" id="RHEA:50032"/>
        <dbReference type="ChEBI" id="CHEBI:15377"/>
        <dbReference type="ChEBI" id="CHEBI:15378"/>
        <dbReference type="ChEBI" id="CHEBI:57379"/>
        <dbReference type="ChEBI" id="CHEBI:58343"/>
        <dbReference type="ChEBI" id="CHEBI:132018"/>
    </reaction>
</comment>
<dbReference type="PANTHER" id="PTHR23129:SF0">
    <property type="entry name" value="ACYL-COENZYME A DIPHOSPHATASE FITM2"/>
    <property type="match status" value="1"/>
</dbReference>
<dbReference type="eggNOG" id="KOG3750">
    <property type="taxonomic scope" value="Eukaryota"/>
</dbReference>
<feature type="transmembrane region" description="Helical" evidence="10">
    <location>
        <begin position="165"/>
        <end position="183"/>
    </location>
</feature>
<dbReference type="GO" id="GO:0010945">
    <property type="term" value="F:coenzyme A diphosphatase activity"/>
    <property type="evidence" value="ECO:0007669"/>
    <property type="project" value="InterPro"/>
</dbReference>
<dbReference type="EC" id="3.6.1.-" evidence="8"/>
<feature type="transmembrane region" description="Helical" evidence="10">
    <location>
        <begin position="123"/>
        <end position="145"/>
    </location>
</feature>
<feature type="active site" evidence="8">
    <location>
        <position position="240"/>
    </location>
</feature>
<evidence type="ECO:0000256" key="9">
    <source>
        <dbReference type="SAM" id="MobiDB-lite"/>
    </source>
</evidence>
<feature type="transmembrane region" description="Helical" evidence="10">
    <location>
        <begin position="327"/>
        <end position="344"/>
    </location>
</feature>
<feature type="transmembrane region" description="Helical" evidence="10">
    <location>
        <begin position="241"/>
        <end position="260"/>
    </location>
</feature>
<comment type="similarity">
    <text evidence="8">Belongs to the FIT family. Fungal FIT2B/SCS3 subfamily.</text>
</comment>
<dbReference type="STRING" id="1072389.K1WMV9"/>
<organism evidence="11 12">
    <name type="scientific">Marssonina brunnea f. sp. multigermtubi (strain MB_m1)</name>
    <name type="common">Marssonina leaf spot fungus</name>
    <dbReference type="NCBI Taxonomy" id="1072389"/>
    <lineage>
        <taxon>Eukaryota</taxon>
        <taxon>Fungi</taxon>
        <taxon>Dikarya</taxon>
        <taxon>Ascomycota</taxon>
        <taxon>Pezizomycotina</taxon>
        <taxon>Leotiomycetes</taxon>
        <taxon>Helotiales</taxon>
        <taxon>Drepanopezizaceae</taxon>
        <taxon>Drepanopeziza</taxon>
    </lineage>
</organism>
<keyword evidence="8" id="KW-1208">Phospholipid metabolism</keyword>
<keyword evidence="12" id="KW-1185">Reference proteome</keyword>
<name>K1WMV9_MARBU</name>
<dbReference type="FunCoup" id="K1WMV9">
    <property type="interactions" value="75"/>
</dbReference>
<dbReference type="HOGENOM" id="CLU_048143_0_0_1"/>